<feature type="coiled-coil region" evidence="10">
    <location>
        <begin position="332"/>
        <end position="368"/>
    </location>
</feature>
<dbReference type="EC" id="2.7.13.3" evidence="2"/>
<dbReference type="SMART" id="SM00028">
    <property type="entry name" value="TPR"/>
    <property type="match status" value="4"/>
</dbReference>
<dbReference type="SUPFAM" id="SSF48452">
    <property type="entry name" value="TPR-like"/>
    <property type="match status" value="2"/>
</dbReference>
<dbReference type="InterPro" id="IPR050482">
    <property type="entry name" value="Sensor_HK_TwoCompSys"/>
</dbReference>
<keyword evidence="9" id="KW-0802">TPR repeat</keyword>
<feature type="repeat" description="TPR" evidence="9">
    <location>
        <begin position="158"/>
        <end position="191"/>
    </location>
</feature>
<keyword evidence="8" id="KW-0902">Two-component regulatory system</keyword>
<feature type="signal peptide" evidence="12">
    <location>
        <begin position="1"/>
        <end position="22"/>
    </location>
</feature>
<feature type="domain" description="Histidine kinase" evidence="13">
    <location>
        <begin position="560"/>
        <end position="648"/>
    </location>
</feature>
<dbReference type="InterPro" id="IPR011990">
    <property type="entry name" value="TPR-like_helical_dom_sf"/>
</dbReference>
<dbReference type="PROSITE" id="PS50109">
    <property type="entry name" value="HIS_KIN"/>
    <property type="match status" value="1"/>
</dbReference>
<keyword evidence="11" id="KW-0472">Membrane</keyword>
<dbReference type="InterPro" id="IPR011712">
    <property type="entry name" value="Sig_transdc_His_kin_sub3_dim/P"/>
</dbReference>
<comment type="catalytic activity">
    <reaction evidence="1">
        <text>ATP + protein L-histidine = ADP + protein N-phospho-L-histidine.</text>
        <dbReference type="EC" id="2.7.13.3"/>
    </reaction>
</comment>
<keyword evidence="4" id="KW-0808">Transferase</keyword>
<dbReference type="Pfam" id="PF07730">
    <property type="entry name" value="HisKA_3"/>
    <property type="match status" value="1"/>
</dbReference>
<evidence type="ECO:0000256" key="6">
    <source>
        <dbReference type="ARBA" id="ARBA00022777"/>
    </source>
</evidence>
<feature type="chain" id="PRO_5045471238" description="histidine kinase" evidence="12">
    <location>
        <begin position="23"/>
        <end position="658"/>
    </location>
</feature>
<evidence type="ECO:0000259" key="13">
    <source>
        <dbReference type="PROSITE" id="PS50109"/>
    </source>
</evidence>
<evidence type="ECO:0000256" key="2">
    <source>
        <dbReference type="ARBA" id="ARBA00012438"/>
    </source>
</evidence>
<dbReference type="EMBL" id="BAAAGE010000003">
    <property type="protein sequence ID" value="GAA0727300.1"/>
    <property type="molecule type" value="Genomic_DNA"/>
</dbReference>
<evidence type="ECO:0000256" key="9">
    <source>
        <dbReference type="PROSITE-ProRule" id="PRU00339"/>
    </source>
</evidence>
<dbReference type="PANTHER" id="PTHR24421">
    <property type="entry name" value="NITRATE/NITRITE SENSOR PROTEIN NARX-RELATED"/>
    <property type="match status" value="1"/>
</dbReference>
<dbReference type="Gene3D" id="1.25.40.10">
    <property type="entry name" value="Tetratricopeptide repeat domain"/>
    <property type="match status" value="3"/>
</dbReference>
<keyword evidence="12" id="KW-0732">Signal</keyword>
<feature type="repeat" description="TPR" evidence="9">
    <location>
        <begin position="233"/>
        <end position="266"/>
    </location>
</feature>
<evidence type="ECO:0000256" key="5">
    <source>
        <dbReference type="ARBA" id="ARBA00022741"/>
    </source>
</evidence>
<dbReference type="Gene3D" id="3.30.565.10">
    <property type="entry name" value="Histidine kinase-like ATPase, C-terminal domain"/>
    <property type="match status" value="1"/>
</dbReference>
<dbReference type="PANTHER" id="PTHR24421:SF10">
    <property type="entry name" value="NITRATE_NITRITE SENSOR PROTEIN NARQ"/>
    <property type="match status" value="1"/>
</dbReference>
<comment type="caution">
    <text evidence="14">The sequence shown here is derived from an EMBL/GenBank/DDBJ whole genome shotgun (WGS) entry which is preliminary data.</text>
</comment>
<proteinExistence type="predicted"/>
<dbReference type="Pfam" id="PF02518">
    <property type="entry name" value="HATPase_c"/>
    <property type="match status" value="1"/>
</dbReference>
<keyword evidence="10" id="KW-0175">Coiled coil</keyword>
<organism evidence="14 15">
    <name type="scientific">Aquimarina litoralis</name>
    <dbReference type="NCBI Taxonomy" id="584605"/>
    <lineage>
        <taxon>Bacteria</taxon>
        <taxon>Pseudomonadati</taxon>
        <taxon>Bacteroidota</taxon>
        <taxon>Flavobacteriia</taxon>
        <taxon>Flavobacteriales</taxon>
        <taxon>Flavobacteriaceae</taxon>
        <taxon>Aquimarina</taxon>
    </lineage>
</organism>
<name>A0ABN1J3A5_9FLAO</name>
<reference evidence="14 15" key="1">
    <citation type="journal article" date="2019" name="Int. J. Syst. Evol. Microbiol.">
        <title>The Global Catalogue of Microorganisms (GCM) 10K type strain sequencing project: providing services to taxonomists for standard genome sequencing and annotation.</title>
        <authorList>
            <consortium name="The Broad Institute Genomics Platform"/>
            <consortium name="The Broad Institute Genome Sequencing Center for Infectious Disease"/>
            <person name="Wu L."/>
            <person name="Ma J."/>
        </authorList>
    </citation>
    <scope>NUCLEOTIDE SEQUENCE [LARGE SCALE GENOMIC DNA]</scope>
    <source>
        <strain evidence="14 15">JCM 15974</strain>
    </source>
</reference>
<gene>
    <name evidence="14" type="ORF">GCM10009430_35200</name>
</gene>
<dbReference type="InterPro" id="IPR005467">
    <property type="entry name" value="His_kinase_dom"/>
</dbReference>
<evidence type="ECO:0000256" key="12">
    <source>
        <dbReference type="SAM" id="SignalP"/>
    </source>
</evidence>
<dbReference type="InterPro" id="IPR019734">
    <property type="entry name" value="TPR_rpt"/>
</dbReference>
<accession>A0ABN1J3A5</accession>
<evidence type="ECO:0000256" key="7">
    <source>
        <dbReference type="ARBA" id="ARBA00022840"/>
    </source>
</evidence>
<protein>
    <recommendedName>
        <fullName evidence="2">histidine kinase</fullName>
        <ecNumber evidence="2">2.7.13.3</ecNumber>
    </recommendedName>
</protein>
<keyword evidence="3" id="KW-0597">Phosphoprotein</keyword>
<keyword evidence="11" id="KW-0812">Transmembrane</keyword>
<dbReference type="Pfam" id="PF13424">
    <property type="entry name" value="TPR_12"/>
    <property type="match status" value="1"/>
</dbReference>
<evidence type="ECO:0000256" key="1">
    <source>
        <dbReference type="ARBA" id="ARBA00000085"/>
    </source>
</evidence>
<sequence>MFPLSKFSFLLILCSICFVTHAQIETNKKSKDIDYDYQLLEKARDYSNTEGEDKRKAFLISHEVLSRTQNEYHKVLAYKNLSHYHYYSYTSDSAIFYAKKGVALTEKRQDSIGVSLTNWFHLILSNASRDKGLLDDSKKWALKGLETVKLIDDPDIEQKLLLNLGITYRMKGDFDKALEIYNAMILGNENPNPDLYVSIAICHLDMGNFEKALFYQNKALHIYSEKTHHRSIAITLLNIGSIYLDMYEDQTALSYFEKSLKIAEEYAYPLIMLNNKINIGEIFIAKKQYSKASKNYQDVLELAKDREYFQQQILAYQKLKEIAILQKNYKGALEYTEKENKLNDSVNQLQKDEELSKLEVQYETLKKENEISILKKDKELRELEINRQQSQKHTILIAFVIVVILLIGLFVLYYQKLKSQNLLNKNQKELAEQKVEALIKNHGLRLIQNSINVQFKERKRIAQTLHDRIGGNLAAIKLQVSSIKNNSSGLKQVYKQIEDTYQEVRVLSHDLIPKKIADSNFTELLGEYTDKISTSSNLIIDISTYKEDYINQMDVRFHNELFSIFQELITNTLKHANADKIGIQINPIGDQVSIIFEDNGKGFDLSKKPFGIGLTNIKSRIQELSGTLHIDSLIKRGTIVTIEIPFMNQQKIMNQNHL</sequence>
<dbReference type="Gene3D" id="1.20.5.1930">
    <property type="match status" value="1"/>
</dbReference>
<keyword evidence="6" id="KW-0418">Kinase</keyword>
<evidence type="ECO:0000256" key="3">
    <source>
        <dbReference type="ARBA" id="ARBA00022553"/>
    </source>
</evidence>
<dbReference type="CDD" id="cd16917">
    <property type="entry name" value="HATPase_UhpB-NarQ-NarX-like"/>
    <property type="match status" value="1"/>
</dbReference>
<dbReference type="InterPro" id="IPR036890">
    <property type="entry name" value="HATPase_C_sf"/>
</dbReference>
<evidence type="ECO:0000313" key="15">
    <source>
        <dbReference type="Proteomes" id="UP001501758"/>
    </source>
</evidence>
<evidence type="ECO:0000256" key="11">
    <source>
        <dbReference type="SAM" id="Phobius"/>
    </source>
</evidence>
<keyword evidence="5" id="KW-0547">Nucleotide-binding</keyword>
<keyword evidence="11" id="KW-1133">Transmembrane helix</keyword>
<feature type="transmembrane region" description="Helical" evidence="11">
    <location>
        <begin position="395"/>
        <end position="414"/>
    </location>
</feature>
<dbReference type="SUPFAM" id="SSF55874">
    <property type="entry name" value="ATPase domain of HSP90 chaperone/DNA topoisomerase II/histidine kinase"/>
    <property type="match status" value="1"/>
</dbReference>
<evidence type="ECO:0000256" key="10">
    <source>
        <dbReference type="SAM" id="Coils"/>
    </source>
</evidence>
<dbReference type="InterPro" id="IPR003594">
    <property type="entry name" value="HATPase_dom"/>
</dbReference>
<dbReference type="Proteomes" id="UP001501758">
    <property type="component" value="Unassembled WGS sequence"/>
</dbReference>
<dbReference type="SMART" id="SM00387">
    <property type="entry name" value="HATPase_c"/>
    <property type="match status" value="1"/>
</dbReference>
<keyword evidence="7" id="KW-0067">ATP-binding</keyword>
<dbReference type="PROSITE" id="PS50005">
    <property type="entry name" value="TPR"/>
    <property type="match status" value="3"/>
</dbReference>
<feature type="repeat" description="TPR" evidence="9">
    <location>
        <begin position="273"/>
        <end position="306"/>
    </location>
</feature>
<keyword evidence="15" id="KW-1185">Reference proteome</keyword>
<evidence type="ECO:0000313" key="14">
    <source>
        <dbReference type="EMBL" id="GAA0727300.1"/>
    </source>
</evidence>
<evidence type="ECO:0000256" key="8">
    <source>
        <dbReference type="ARBA" id="ARBA00023012"/>
    </source>
</evidence>
<evidence type="ECO:0000256" key="4">
    <source>
        <dbReference type="ARBA" id="ARBA00022679"/>
    </source>
</evidence>